<protein>
    <submittedName>
        <fullName evidence="1">Uncharacterized protein</fullName>
    </submittedName>
</protein>
<name>A0ACC2XM23_9TREE</name>
<gene>
    <name evidence="1" type="ORF">QFC24_002966</name>
</gene>
<dbReference type="Proteomes" id="UP001234202">
    <property type="component" value="Unassembled WGS sequence"/>
</dbReference>
<evidence type="ECO:0000313" key="1">
    <source>
        <dbReference type="EMBL" id="KAJ9125032.1"/>
    </source>
</evidence>
<dbReference type="EMBL" id="JASBWV010000008">
    <property type="protein sequence ID" value="KAJ9125032.1"/>
    <property type="molecule type" value="Genomic_DNA"/>
</dbReference>
<reference evidence="1" key="1">
    <citation type="submission" date="2023-04" db="EMBL/GenBank/DDBJ databases">
        <title>Draft Genome sequencing of Naganishia species isolated from polar environments using Oxford Nanopore Technology.</title>
        <authorList>
            <person name="Leo P."/>
            <person name="Venkateswaran K."/>
        </authorList>
    </citation>
    <scope>NUCLEOTIDE SEQUENCE</scope>
    <source>
        <strain evidence="1">DBVPG 5303</strain>
    </source>
</reference>
<sequence>MSAKRTTRASARSEPEPEPVVTSDAAASTSTKRQNPFKKVFTDTFYHLKAKAVDKVSRAFVANSKRAIASATILDKVEGTSTRASRRRRKNTQLKLESSPEKEASPVSTSVPSTNPQIIESVDPAPPSSDEASKFFLSEGLYSNAVSNSKSKRTGRVSKAIRASKALAIESEPVTSGSTVSNKVLPLPLHWGLRKMEDQSEFIVPWDIMSEWQSGDLDSQKAPTKYMKLRKSESNLCHVIGRRLTDSVTFFQTSFRNERHGSRMTGKPFAIVNRIRAVEKTVSIGRCFLLIPSLLQSLMHFVWSVL</sequence>
<comment type="caution">
    <text evidence="1">The sequence shown here is derived from an EMBL/GenBank/DDBJ whole genome shotgun (WGS) entry which is preliminary data.</text>
</comment>
<evidence type="ECO:0000313" key="2">
    <source>
        <dbReference type="Proteomes" id="UP001234202"/>
    </source>
</evidence>
<keyword evidence="2" id="KW-1185">Reference proteome</keyword>
<accession>A0ACC2XM23</accession>
<proteinExistence type="predicted"/>
<organism evidence="1 2">
    <name type="scientific">Naganishia onofrii</name>
    <dbReference type="NCBI Taxonomy" id="1851511"/>
    <lineage>
        <taxon>Eukaryota</taxon>
        <taxon>Fungi</taxon>
        <taxon>Dikarya</taxon>
        <taxon>Basidiomycota</taxon>
        <taxon>Agaricomycotina</taxon>
        <taxon>Tremellomycetes</taxon>
        <taxon>Filobasidiales</taxon>
        <taxon>Filobasidiaceae</taxon>
        <taxon>Naganishia</taxon>
    </lineage>
</organism>